<evidence type="ECO:0000256" key="1">
    <source>
        <dbReference type="SAM" id="Phobius"/>
    </source>
</evidence>
<keyword evidence="1" id="KW-0812">Transmembrane</keyword>
<feature type="transmembrane region" description="Helical" evidence="1">
    <location>
        <begin position="129"/>
        <end position="152"/>
    </location>
</feature>
<feature type="transmembrane region" description="Helical" evidence="1">
    <location>
        <begin position="20"/>
        <end position="41"/>
    </location>
</feature>
<dbReference type="AlphaFoldDB" id="A0A344X4B2"/>
<dbReference type="EMBL" id="MH205752">
    <property type="protein sequence ID" value="AXE73232.1"/>
    <property type="molecule type" value="Genomic_DNA"/>
</dbReference>
<gene>
    <name evidence="2" type="primary">ND6</name>
</gene>
<protein>
    <submittedName>
        <fullName evidence="2">NADH dehydrogenase subunit 6</fullName>
    </submittedName>
</protein>
<feature type="transmembrane region" description="Helical" evidence="1">
    <location>
        <begin position="102"/>
        <end position="123"/>
    </location>
</feature>
<evidence type="ECO:0000313" key="2">
    <source>
        <dbReference type="EMBL" id="AXE73232.1"/>
    </source>
</evidence>
<keyword evidence="2" id="KW-0496">Mitochondrion</keyword>
<keyword evidence="1" id="KW-1133">Transmembrane helix</keyword>
<feature type="transmembrane region" description="Helical" evidence="1">
    <location>
        <begin position="76"/>
        <end position="95"/>
    </location>
</feature>
<feature type="transmembrane region" description="Helical" evidence="1">
    <location>
        <begin position="48"/>
        <end position="70"/>
    </location>
</feature>
<sequence>MIYWLKLLTFLVVFMMFNPVILILFFILCLIFSSISLVFIVNSYFYSFLLFMLFMSGTVILLAYMCGVIIVEKISMIYKFYLSFIWILILGVLFGQIIKSNFIYFSIFVSTFKINLYEFYFVFKFMLVPFSLFSFFLIFYLLLCLLIIYEIIKKCSGPLRMKI</sequence>
<organism evidence="2">
    <name type="scientific">Bemisia tabaci</name>
    <name type="common">Sweetpotato whitefly</name>
    <name type="synonym">Aleurodes tabaci</name>
    <dbReference type="NCBI Taxonomy" id="7038"/>
    <lineage>
        <taxon>Eukaryota</taxon>
        <taxon>Metazoa</taxon>
        <taxon>Ecdysozoa</taxon>
        <taxon>Arthropoda</taxon>
        <taxon>Hexapoda</taxon>
        <taxon>Insecta</taxon>
        <taxon>Pterygota</taxon>
        <taxon>Neoptera</taxon>
        <taxon>Paraneoptera</taxon>
        <taxon>Hemiptera</taxon>
        <taxon>Sternorrhyncha</taxon>
        <taxon>Aleyrodoidea</taxon>
        <taxon>Aleyrodidae</taxon>
        <taxon>Aleyrodinae</taxon>
        <taxon>Bemisia</taxon>
    </lineage>
</organism>
<accession>A0A344X4B2</accession>
<geneLocation type="mitochondrion" evidence="2"/>
<reference evidence="2" key="1">
    <citation type="journal article" date="2018" name="Sci. Rep.">
        <title>An integrative approach to discovering cryptic species within the Bemisia tabaci whitefly species complex.</title>
        <authorList>
            <person name="Vyskocilova S."/>
            <person name="Tay W.T."/>
            <person name="van Brunschot S."/>
            <person name="Seal S."/>
            <person name="Colvin J."/>
        </authorList>
    </citation>
    <scope>NUCLEOTIDE SEQUENCE</scope>
    <source>
        <strain evidence="2">MED Q1</strain>
    </source>
</reference>
<keyword evidence="1" id="KW-0472">Membrane</keyword>
<name>A0A344X4B2_BEMTA</name>
<proteinExistence type="predicted"/>